<dbReference type="PROSITE" id="PS00028">
    <property type="entry name" value="ZINC_FINGER_C2H2_1"/>
    <property type="match status" value="1"/>
</dbReference>
<dbReference type="AlphaFoldDB" id="A0A4Y8D813"/>
<name>A0A4Y8D813_9HELO</name>
<organism evidence="3 4">
    <name type="scientific">Botryotinia calthae</name>
    <dbReference type="NCBI Taxonomy" id="38488"/>
    <lineage>
        <taxon>Eukaryota</taxon>
        <taxon>Fungi</taxon>
        <taxon>Dikarya</taxon>
        <taxon>Ascomycota</taxon>
        <taxon>Pezizomycotina</taxon>
        <taxon>Leotiomycetes</taxon>
        <taxon>Helotiales</taxon>
        <taxon>Sclerotiniaceae</taxon>
        <taxon>Botryotinia</taxon>
    </lineage>
</organism>
<evidence type="ECO:0000313" key="3">
    <source>
        <dbReference type="EMBL" id="TEY70309.1"/>
    </source>
</evidence>
<comment type="caution">
    <text evidence="3">The sequence shown here is derived from an EMBL/GenBank/DDBJ whole genome shotgun (WGS) entry which is preliminary data.</text>
</comment>
<evidence type="ECO:0000313" key="4">
    <source>
        <dbReference type="Proteomes" id="UP000297299"/>
    </source>
</evidence>
<dbReference type="OrthoDB" id="5366163at2759"/>
<accession>A0A4Y8D813</accession>
<protein>
    <recommendedName>
        <fullName evidence="2">C2H2-type domain-containing protein</fullName>
    </recommendedName>
</protein>
<dbReference type="InterPro" id="IPR013087">
    <property type="entry name" value="Znf_C2H2_type"/>
</dbReference>
<feature type="region of interest" description="Disordered" evidence="1">
    <location>
        <begin position="582"/>
        <end position="635"/>
    </location>
</feature>
<feature type="region of interest" description="Disordered" evidence="1">
    <location>
        <begin position="247"/>
        <end position="299"/>
    </location>
</feature>
<feature type="compositionally biased region" description="Polar residues" evidence="1">
    <location>
        <begin position="617"/>
        <end position="635"/>
    </location>
</feature>
<feature type="compositionally biased region" description="Polar residues" evidence="1">
    <location>
        <begin position="318"/>
        <end position="343"/>
    </location>
</feature>
<keyword evidence="4" id="KW-1185">Reference proteome</keyword>
<feature type="compositionally biased region" description="Polar residues" evidence="1">
    <location>
        <begin position="254"/>
        <end position="272"/>
    </location>
</feature>
<evidence type="ECO:0000259" key="2">
    <source>
        <dbReference type="PROSITE" id="PS00028"/>
    </source>
</evidence>
<proteinExistence type="predicted"/>
<sequence>MFGITYGIPNSLQISTNSQNEMEFTGSPYSCKCSNRNMIDYPRINPPCYRDSIKNGSRKESTLSPRNLFSSEGGHITSGLENFPQYVKGSFPTELSGESSFYELPESLYVPELPENNLDYDQRTPVADHIFVNNQESISSGLIAELPYVDGDQPGSRIPRHIEFEESLSSAGHCQSDTLGFDSSAEVEIIDTNAEIPNQMNTSHLLPASLISMPLQSLTSRKSMCPAIETNVNSFRGNVNDTQYQGRLFGDSPRISSPDTASTDASGETFPSDSGYASRARQSNCTSATSPRSVFPGDERLGFENKLFGEFGHEGYSNQSCGLQPDQSNSLNWPGPASSQSEHNGLYRDPHIQASHLSNFKENPLELRGTEVVDNSITAYTAQSGTDIDRTFQSHLYAGGASQYLKLPTQYDDYWRNIIPRADKHVMTGAATLTLATGTENQCAPSPFEIYQAGRVSPWSPEDFHLCGGYDQNFNFATIPEAQLPKEKEEEEEDDAKIFTYDNSSPKSDSKVIKCSYPGCDHEPGGKDQWKLGNLRRHEKEKHKMNLKNRIVCTRTDCKITFTRVGNRDTHLETIHGAVIPRQKRNRRNSMVENTKKPSDSSRIAKAPQKIGGLTNRPKQNRSQSVPGPLNNTEF</sequence>
<gene>
    <name evidence="3" type="ORF">BOTCAL_0107g00240</name>
</gene>
<feature type="region of interest" description="Disordered" evidence="1">
    <location>
        <begin position="318"/>
        <end position="346"/>
    </location>
</feature>
<dbReference type="EMBL" id="PHWZ01000107">
    <property type="protein sequence ID" value="TEY70309.1"/>
    <property type="molecule type" value="Genomic_DNA"/>
</dbReference>
<reference evidence="3 4" key="1">
    <citation type="submission" date="2017-11" db="EMBL/GenBank/DDBJ databases">
        <title>Comparative genomics of Botrytis spp.</title>
        <authorList>
            <person name="Valero-Jimenez C.A."/>
            <person name="Tapia P."/>
            <person name="Veloso J."/>
            <person name="Silva-Moreno E."/>
            <person name="Staats M."/>
            <person name="Valdes J.H."/>
            <person name="Van Kan J.A.L."/>
        </authorList>
    </citation>
    <scope>NUCLEOTIDE SEQUENCE [LARGE SCALE GENOMIC DNA]</scope>
    <source>
        <strain evidence="3 4">MUCL2830</strain>
    </source>
</reference>
<evidence type="ECO:0000256" key="1">
    <source>
        <dbReference type="SAM" id="MobiDB-lite"/>
    </source>
</evidence>
<feature type="compositionally biased region" description="Polar residues" evidence="1">
    <location>
        <begin position="280"/>
        <end position="292"/>
    </location>
</feature>
<dbReference type="Proteomes" id="UP000297299">
    <property type="component" value="Unassembled WGS sequence"/>
</dbReference>
<feature type="domain" description="C2H2-type" evidence="2">
    <location>
        <begin position="553"/>
        <end position="576"/>
    </location>
</feature>
<dbReference type="STRING" id="38488.A0A4Y8D813"/>